<proteinExistence type="predicted"/>
<gene>
    <name evidence="6" type="ORF">GCM10010361_47290</name>
</gene>
<sequence>MSDHILFFGGGQHLPGLIRARSEASGRPCRVSVLGRIEGLSKLGDPNDYDRIVLLRADDQLEEWLAAAMAIHEADPVTHIGAISEQSQEIAAEAGRKLGVHTYDAETVRVVNDKYAMRKRLAEAGVEAVPYAAVSGPADVLAFCESFGLPCIVKPRQSTASRGVGVVRSVDDAEAAFARAAAADETSGIVAEAYIPGAQYSVEAFSEGGEHVVLAITRKYSDPVSMVELGHVLPAPLDAASQEAIESHVRMVLDALGVEFGPTHTEIVLAEHQPRVIETHLRLGGDDIWQMITGATGVDVVDLLMRQCLGDQVLADLRAELAHPARTPRSEAIWFAGAPENGVLVDVLGVDGPHPPGVTVEASAASGRELHGLENSSSRLAKARAHAEDPAQALALAKEAIGGLRIVSRYPPEHLDLV</sequence>
<evidence type="ECO:0000256" key="2">
    <source>
        <dbReference type="ARBA" id="ARBA00022741"/>
    </source>
</evidence>
<protein>
    <submittedName>
        <fullName evidence="6">ATP-grasp domain-containing protein</fullName>
    </submittedName>
</protein>
<keyword evidence="1" id="KW-0436">Ligase</keyword>
<dbReference type="Proteomes" id="UP001500909">
    <property type="component" value="Unassembled WGS sequence"/>
</dbReference>
<dbReference type="PROSITE" id="PS50975">
    <property type="entry name" value="ATP_GRASP"/>
    <property type="match status" value="1"/>
</dbReference>
<evidence type="ECO:0000313" key="7">
    <source>
        <dbReference type="Proteomes" id="UP001500909"/>
    </source>
</evidence>
<dbReference type="Gene3D" id="3.30.1490.20">
    <property type="entry name" value="ATP-grasp fold, A domain"/>
    <property type="match status" value="1"/>
</dbReference>
<reference evidence="7" key="1">
    <citation type="journal article" date="2019" name="Int. J. Syst. Evol. Microbiol.">
        <title>The Global Catalogue of Microorganisms (GCM) 10K type strain sequencing project: providing services to taxonomists for standard genome sequencing and annotation.</title>
        <authorList>
            <consortium name="The Broad Institute Genomics Platform"/>
            <consortium name="The Broad Institute Genome Sequencing Center for Infectious Disease"/>
            <person name="Wu L."/>
            <person name="Ma J."/>
        </authorList>
    </citation>
    <scope>NUCLEOTIDE SEQUENCE [LARGE SCALE GENOMIC DNA]</scope>
    <source>
        <strain evidence="7">JCM 4805</strain>
    </source>
</reference>
<dbReference type="PANTHER" id="PTHR43585">
    <property type="entry name" value="FUMIPYRROLE BIOSYNTHESIS PROTEIN C"/>
    <property type="match status" value="1"/>
</dbReference>
<dbReference type="RefSeq" id="WP_346097163.1">
    <property type="nucleotide sequence ID" value="NZ_BAAABY010000033.1"/>
</dbReference>
<dbReference type="EMBL" id="BAAABY010000033">
    <property type="protein sequence ID" value="GAA0477345.1"/>
    <property type="molecule type" value="Genomic_DNA"/>
</dbReference>
<evidence type="ECO:0000256" key="1">
    <source>
        <dbReference type="ARBA" id="ARBA00022598"/>
    </source>
</evidence>
<evidence type="ECO:0000259" key="5">
    <source>
        <dbReference type="PROSITE" id="PS50975"/>
    </source>
</evidence>
<feature type="domain" description="ATP-grasp" evidence="5">
    <location>
        <begin position="118"/>
        <end position="309"/>
    </location>
</feature>
<evidence type="ECO:0000313" key="6">
    <source>
        <dbReference type="EMBL" id="GAA0477345.1"/>
    </source>
</evidence>
<dbReference type="InterPro" id="IPR052032">
    <property type="entry name" value="ATP-dep_AA_Ligase"/>
</dbReference>
<comment type="caution">
    <text evidence="6">The sequence shown here is derived from an EMBL/GenBank/DDBJ whole genome shotgun (WGS) entry which is preliminary data.</text>
</comment>
<dbReference type="PANTHER" id="PTHR43585:SF2">
    <property type="entry name" value="ATP-GRASP ENZYME FSQD"/>
    <property type="match status" value="1"/>
</dbReference>
<dbReference type="InterPro" id="IPR013815">
    <property type="entry name" value="ATP_grasp_subdomain_1"/>
</dbReference>
<accession>A0ABP3KDS3</accession>
<keyword evidence="7" id="KW-1185">Reference proteome</keyword>
<keyword evidence="2 4" id="KW-0547">Nucleotide-binding</keyword>
<organism evidence="6 7">
    <name type="scientific">Streptomyces olivaceiscleroticus</name>
    <dbReference type="NCBI Taxonomy" id="68245"/>
    <lineage>
        <taxon>Bacteria</taxon>
        <taxon>Bacillati</taxon>
        <taxon>Actinomycetota</taxon>
        <taxon>Actinomycetes</taxon>
        <taxon>Kitasatosporales</taxon>
        <taxon>Streptomycetaceae</taxon>
        <taxon>Streptomyces</taxon>
    </lineage>
</organism>
<evidence type="ECO:0000256" key="3">
    <source>
        <dbReference type="ARBA" id="ARBA00022840"/>
    </source>
</evidence>
<evidence type="ECO:0000256" key="4">
    <source>
        <dbReference type="PROSITE-ProRule" id="PRU00409"/>
    </source>
</evidence>
<dbReference type="InterPro" id="IPR011761">
    <property type="entry name" value="ATP-grasp"/>
</dbReference>
<keyword evidence="3 4" id="KW-0067">ATP-binding</keyword>
<name>A0ABP3KDS3_9ACTN</name>
<dbReference type="Gene3D" id="3.40.50.20">
    <property type="match status" value="1"/>
</dbReference>
<dbReference type="Pfam" id="PF18603">
    <property type="entry name" value="LAL_C2"/>
    <property type="match status" value="1"/>
</dbReference>
<dbReference type="SUPFAM" id="SSF56059">
    <property type="entry name" value="Glutathione synthetase ATP-binding domain-like"/>
    <property type="match status" value="1"/>
</dbReference>
<dbReference type="Pfam" id="PF13535">
    <property type="entry name" value="ATP-grasp_4"/>
    <property type="match status" value="1"/>
</dbReference>
<dbReference type="Gene3D" id="3.30.470.20">
    <property type="entry name" value="ATP-grasp fold, B domain"/>
    <property type="match status" value="1"/>
</dbReference>
<dbReference type="InterPro" id="IPR040570">
    <property type="entry name" value="LAL_C2"/>
</dbReference>